<dbReference type="Gene3D" id="3.90.1200.10">
    <property type="match status" value="1"/>
</dbReference>
<dbReference type="SUPFAM" id="SSF56112">
    <property type="entry name" value="Protein kinase-like (PK-like)"/>
    <property type="match status" value="1"/>
</dbReference>
<dbReference type="GO" id="GO:0000246">
    <property type="term" value="F:Delta24(24-1) sterol reductase activity"/>
    <property type="evidence" value="ECO:0007669"/>
    <property type="project" value="UniProtKB-EC"/>
</dbReference>
<keyword evidence="7 19" id="KW-0752">Steroid biosynthesis</keyword>
<feature type="repeat" description="Solcar" evidence="18">
    <location>
        <begin position="200"/>
        <end position="287"/>
    </location>
</feature>
<evidence type="ECO:0000256" key="2">
    <source>
        <dbReference type="ARBA" id="ARBA00005402"/>
    </source>
</evidence>
<evidence type="ECO:0000256" key="10">
    <source>
        <dbReference type="ARBA" id="ARBA00023011"/>
    </source>
</evidence>
<feature type="transmembrane region" description="Helical" evidence="19">
    <location>
        <begin position="831"/>
        <end position="848"/>
    </location>
</feature>
<keyword evidence="10 19" id="KW-0756">Sterol biosynthesis</keyword>
<keyword evidence="4 18" id="KW-0812">Transmembrane</keyword>
<evidence type="ECO:0000256" key="1">
    <source>
        <dbReference type="ARBA" id="ARBA00004141"/>
    </source>
</evidence>
<dbReference type="Pfam" id="PF00153">
    <property type="entry name" value="Mito_carr"/>
    <property type="match status" value="1"/>
</dbReference>
<evidence type="ECO:0000256" key="11">
    <source>
        <dbReference type="ARBA" id="ARBA00023098"/>
    </source>
</evidence>
<dbReference type="EC" id="1.3.1.71" evidence="19"/>
<feature type="compositionally biased region" description="Basic and acidic residues" evidence="20">
    <location>
        <begin position="1"/>
        <end position="15"/>
    </location>
</feature>
<keyword evidence="6" id="KW-0521">NADP</keyword>
<feature type="compositionally biased region" description="Basic residues" evidence="20">
    <location>
        <begin position="462"/>
        <end position="474"/>
    </location>
</feature>
<keyword evidence="5" id="KW-0496">Mitochondrion</keyword>
<comment type="catalytic activity">
    <reaction evidence="16">
        <text>N(6)-D-ribulosyl-L-lysyl-[protein] + ATP = N(6)-(3-O-phospho-D-ribulosyl)-L-lysyl-[protein] + ADP + H(+)</text>
        <dbReference type="Rhea" id="RHEA:48432"/>
        <dbReference type="Rhea" id="RHEA-COMP:12103"/>
        <dbReference type="Rhea" id="RHEA-COMP:12104"/>
        <dbReference type="ChEBI" id="CHEBI:15378"/>
        <dbReference type="ChEBI" id="CHEBI:30616"/>
        <dbReference type="ChEBI" id="CHEBI:90418"/>
        <dbReference type="ChEBI" id="CHEBI:90420"/>
        <dbReference type="ChEBI" id="CHEBI:456216"/>
        <dbReference type="EC" id="2.7.1.172"/>
    </reaction>
    <physiologicalReaction direction="left-to-right" evidence="16">
        <dbReference type="Rhea" id="RHEA:48433"/>
    </physiologicalReaction>
</comment>
<dbReference type="InterPro" id="IPR018083">
    <property type="entry name" value="Sterol_reductase_CS"/>
</dbReference>
<comment type="caution">
    <text evidence="21">The sequence shown here is derived from an EMBL/GenBank/DDBJ whole genome shotgun (WGS) entry which is preliminary data.</text>
</comment>
<proteinExistence type="inferred from homology"/>
<evidence type="ECO:0000313" key="22">
    <source>
        <dbReference type="Proteomes" id="UP001221413"/>
    </source>
</evidence>
<feature type="region of interest" description="Disordered" evidence="20">
    <location>
        <begin position="67"/>
        <end position="87"/>
    </location>
</feature>
<dbReference type="FunFam" id="3.90.1200.10:FF:000018">
    <property type="entry name" value="Fructosamine-3-kinase, putative"/>
    <property type="match status" value="1"/>
</dbReference>
<dbReference type="InterPro" id="IPR018108">
    <property type="entry name" value="MCP_transmembrane"/>
</dbReference>
<evidence type="ECO:0000256" key="13">
    <source>
        <dbReference type="ARBA" id="ARBA00023166"/>
    </source>
</evidence>
<evidence type="ECO:0000256" key="17">
    <source>
        <dbReference type="ARBA" id="ARBA00048918"/>
    </source>
</evidence>
<evidence type="ECO:0000256" key="7">
    <source>
        <dbReference type="ARBA" id="ARBA00022955"/>
    </source>
</evidence>
<evidence type="ECO:0000256" key="16">
    <source>
        <dbReference type="ARBA" id="ARBA00048655"/>
    </source>
</evidence>
<feature type="transmembrane region" description="Helical" evidence="19">
    <location>
        <begin position="606"/>
        <end position="628"/>
    </location>
</feature>
<dbReference type="InterPro" id="IPR011009">
    <property type="entry name" value="Kinase-like_dom_sf"/>
</dbReference>
<comment type="catalytic activity">
    <reaction evidence="17">
        <text>ergosterol + NADP(+) = ergosta-5,7,22,24(28)-tetraen-3beta-ol + NADPH + H(+)</text>
        <dbReference type="Rhea" id="RHEA:18501"/>
        <dbReference type="ChEBI" id="CHEBI:15378"/>
        <dbReference type="ChEBI" id="CHEBI:16933"/>
        <dbReference type="ChEBI" id="CHEBI:18249"/>
        <dbReference type="ChEBI" id="CHEBI:57783"/>
        <dbReference type="ChEBI" id="CHEBI:58349"/>
        <dbReference type="EC" id="1.3.1.71"/>
    </reaction>
    <physiologicalReaction direction="right-to-left" evidence="17">
        <dbReference type="Rhea" id="RHEA:18503"/>
    </physiologicalReaction>
</comment>
<evidence type="ECO:0000313" key="21">
    <source>
        <dbReference type="EMBL" id="KAJ6256549.1"/>
    </source>
</evidence>
<keyword evidence="12 18" id="KW-0472">Membrane</keyword>
<feature type="transmembrane region" description="Helical" evidence="19">
    <location>
        <begin position="640"/>
        <end position="663"/>
    </location>
</feature>
<evidence type="ECO:0000256" key="12">
    <source>
        <dbReference type="ARBA" id="ARBA00023136"/>
    </source>
</evidence>
<evidence type="ECO:0000256" key="20">
    <source>
        <dbReference type="SAM" id="MobiDB-lite"/>
    </source>
</evidence>
<dbReference type="Pfam" id="PF03881">
    <property type="entry name" value="Fructosamin_kin"/>
    <property type="match status" value="1"/>
</dbReference>
<keyword evidence="9 19" id="KW-0560">Oxidoreductase</keyword>
<dbReference type="EMBL" id="JAQGDS010000012">
    <property type="protein sequence ID" value="KAJ6256549.1"/>
    <property type="molecule type" value="Genomic_DNA"/>
</dbReference>
<organism evidence="21 22">
    <name type="scientific">Drechslerella dactyloides</name>
    <name type="common">Nematode-trapping fungus</name>
    <name type="synonym">Arthrobotrys dactyloides</name>
    <dbReference type="NCBI Taxonomy" id="74499"/>
    <lineage>
        <taxon>Eukaryota</taxon>
        <taxon>Fungi</taxon>
        <taxon>Dikarya</taxon>
        <taxon>Ascomycota</taxon>
        <taxon>Pezizomycotina</taxon>
        <taxon>Orbiliomycetes</taxon>
        <taxon>Orbiliales</taxon>
        <taxon>Orbiliaceae</taxon>
        <taxon>Drechslerella</taxon>
    </lineage>
</organism>
<feature type="transmembrane region" description="Helical" evidence="19">
    <location>
        <begin position="756"/>
        <end position="775"/>
    </location>
</feature>
<keyword evidence="22" id="KW-1185">Reference proteome</keyword>
<feature type="region of interest" description="Disordered" evidence="20">
    <location>
        <begin position="1"/>
        <end position="41"/>
    </location>
</feature>
<keyword evidence="13 19" id="KW-1207">Sterol metabolism</keyword>
<feature type="transmembrane region" description="Helical" evidence="19">
    <location>
        <begin position="731"/>
        <end position="750"/>
    </location>
</feature>
<evidence type="ECO:0000256" key="6">
    <source>
        <dbReference type="ARBA" id="ARBA00022857"/>
    </source>
</evidence>
<dbReference type="GO" id="GO:0005789">
    <property type="term" value="C:endoplasmic reticulum membrane"/>
    <property type="evidence" value="ECO:0007669"/>
    <property type="project" value="TreeGrafter"/>
</dbReference>
<dbReference type="PANTHER" id="PTHR21257:SF31">
    <property type="entry name" value="DELTA(24(24(1)))-STEROL REDUCTASE ERG4"/>
    <property type="match status" value="1"/>
</dbReference>
<dbReference type="GO" id="GO:0102193">
    <property type="term" value="F:protein-ribulosamine 3-kinase activity"/>
    <property type="evidence" value="ECO:0007669"/>
    <property type="project" value="UniProtKB-EC"/>
</dbReference>
<accession>A0AAD6IRH8</accession>
<evidence type="ECO:0000256" key="9">
    <source>
        <dbReference type="ARBA" id="ARBA00023002"/>
    </source>
</evidence>
<reference evidence="21" key="1">
    <citation type="submission" date="2023-01" db="EMBL/GenBank/DDBJ databases">
        <title>The chitinases involved in constricting ring structure development in the nematode-trapping fungus Drechslerella dactyloides.</title>
        <authorList>
            <person name="Wang R."/>
            <person name="Zhang L."/>
            <person name="Tang P."/>
            <person name="Li S."/>
            <person name="Liang L."/>
        </authorList>
    </citation>
    <scope>NUCLEOTIDE SEQUENCE</scope>
    <source>
        <strain evidence="21">YMF1.00031</strain>
    </source>
</reference>
<comment type="pathway">
    <text evidence="15 19">Steroid metabolism; ergosterol biosynthesis.</text>
</comment>
<name>A0AAD6IRH8_DREDA</name>
<feature type="region of interest" description="Disordered" evidence="20">
    <location>
        <begin position="446"/>
        <end position="493"/>
    </location>
</feature>
<dbReference type="Gene3D" id="1.50.40.10">
    <property type="entry name" value="Mitochondrial carrier domain"/>
    <property type="match status" value="1"/>
</dbReference>
<feature type="transmembrane region" description="Helical" evidence="19">
    <location>
        <begin position="675"/>
        <end position="697"/>
    </location>
</feature>
<dbReference type="Pfam" id="PF01222">
    <property type="entry name" value="ERG4_ERG24"/>
    <property type="match status" value="1"/>
</dbReference>
<comment type="subcellular location">
    <subcellularLocation>
        <location evidence="1">Membrane</location>
        <topology evidence="1">Multi-pass membrane protein</topology>
    </subcellularLocation>
</comment>
<keyword evidence="3 19" id="KW-0444">Lipid biosynthesis</keyword>
<gene>
    <name evidence="21" type="ORF">Dda_8412</name>
</gene>
<protein>
    <recommendedName>
        <fullName evidence="19">Delta(24(24(1)))-sterol reductase</fullName>
        <ecNumber evidence="19">1.3.1.71</ecNumber>
    </recommendedName>
    <alternativeName>
        <fullName evidence="19">C-24(28) sterol reductase</fullName>
    </alternativeName>
    <alternativeName>
        <fullName evidence="19">Sterol Delta(24(28))-reductase</fullName>
    </alternativeName>
</protein>
<feature type="transmembrane region" description="Helical" evidence="19">
    <location>
        <begin position="796"/>
        <end position="819"/>
    </location>
</feature>
<dbReference type="InterPro" id="IPR016477">
    <property type="entry name" value="Fructo-/Ketosamine-3-kinase"/>
</dbReference>
<evidence type="ECO:0000256" key="8">
    <source>
        <dbReference type="ARBA" id="ARBA00022989"/>
    </source>
</evidence>
<evidence type="ECO:0000256" key="18">
    <source>
        <dbReference type="PROSITE-ProRule" id="PRU00282"/>
    </source>
</evidence>
<evidence type="ECO:0000256" key="15">
    <source>
        <dbReference type="ARBA" id="ARBA00029435"/>
    </source>
</evidence>
<keyword evidence="11 19" id="KW-0443">Lipid metabolism</keyword>
<keyword evidence="14 19" id="KW-0753">Steroid metabolism</keyword>
<dbReference type="InterPro" id="IPR023395">
    <property type="entry name" value="MCP_dom_sf"/>
</dbReference>
<evidence type="ECO:0000256" key="19">
    <source>
        <dbReference type="RuleBase" id="RU369120"/>
    </source>
</evidence>
<evidence type="ECO:0000256" key="5">
    <source>
        <dbReference type="ARBA" id="ARBA00022792"/>
    </source>
</evidence>
<dbReference type="Gene3D" id="1.20.120.1630">
    <property type="match status" value="1"/>
</dbReference>
<comment type="similarity">
    <text evidence="2 19">Belongs to the ERG4/ERG24 family.</text>
</comment>
<sequence length="1286" mass="143951">MTGDSRPTDEHREQNKTPSQRAKPPTTRESRSHVGPHHHTNAGLETLAHDLAADPTDFEGQAVIWDGNTHEDPKKKSKGSNAVQGASAAGTRAVTMQLISFYFRYPVKAFMRLRIDYLAVARAINPQIQANEPWSLRQSSFGILAHAVKVYGWKFIPNQVLPPLLANTSMGVLLYTSYLQMLQQKHEPAGHATKRAYPPPPYWATFAAGAGAGALQSLFAAPLDAISFRFDVNELAKHGNTSFWAYGRKKLTEIGLQGVFAGYSLSLVKEALGYGFFFSSFEYIKQQMYYGWLSHYYGHRHHYLHPFGTKPSDPITIINPHWALEPTFILLAGTGASFTSQGVFYPLNQIQSVHLRQLEFIDRANLAASNSARNHSPGWWLRYSHAYQQTYKDCKGLASTNGGWRRWLYRGYLLNTIKSTPSTAAALIVFELVRRKFGEDVGLASIQHDGKPENPGFVPTPLRRRSVSPVKRLKKTYESDDSDEKSDATPVGHWHHNEAVDLLPPGINDRITPVPSTPFDMKAAGSVEAVKPNSDDDTDHIDFGGAPGVTAMMIGFPLLMWYMWVGQEYYDGKFPMPEKGQSLVDFAKHLFDLVMEGAYPSAKAFAIYWVFFIAQGILYVTLPGVYAQGNAVPSLKGQRLTYFCNAYLTFYVTCATFALLHYFDIFPLQTFIEEIGPITSVSIISGFAVSVVAYFSALARGTQHRMTGSFLYDFFMGAELNPRIGILDMKMFFEVRLPWFILFLTTASTAVKQYQVYGYVSPQVCFILLAHFLYTNACSKGEECIVTTWDMFYEKWGFMLIFWNMAGVPFTYHHCTLWLAKHNPAEYSWSTAYQATLFGTLICAYYVWDTCNSQKNNFRRQQAGTFVDFKRFPCLPWRYIENPTYIKCKNGGTLLTSGWYRWARKIHYTVDIIMALTWGFNTGFSSPFPYFFPVFFVARRDIERCKAKYGEPAVVALTMTRQRDQAIAAALGLDPANISVSPHGSGSGFVTLLKVQAGDQQFFVKTGQGVDAKVMFEGEYESLNAINSAVSDLCPRAIAHGELGDGRYFLATEFLNLGGGGFSSRRAGSSDSQSLAAKLAKLHSQPAPSDGRYGFPVTTCCGSTPQDNTYEDSWPSFFIDRRLLPILRACVESNGSQPDLTSHVNRTVHIAQYLLSRLSPQSARPVVVHGDLWSGNQSRGSIPPRVTASTPVVYDPSACYAPAEYDHGIMKLFGGFDSSFWREYESVVPRGEPVAEYEDRVELYRLYHVLNHVAMFGGGGYKGSAVEIMKELQRKYGEKAKEASDP</sequence>
<dbReference type="PANTHER" id="PTHR21257">
    <property type="entry name" value="DELTA(14)-STEROL REDUCTASE"/>
    <property type="match status" value="1"/>
</dbReference>
<dbReference type="PROSITE" id="PS01017">
    <property type="entry name" value="STEROL_REDUCT_1"/>
    <property type="match status" value="1"/>
</dbReference>
<dbReference type="Proteomes" id="UP001221413">
    <property type="component" value="Unassembled WGS sequence"/>
</dbReference>
<dbReference type="SUPFAM" id="SSF103506">
    <property type="entry name" value="Mitochondrial carrier"/>
    <property type="match status" value="1"/>
</dbReference>
<evidence type="ECO:0000256" key="3">
    <source>
        <dbReference type="ARBA" id="ARBA00022516"/>
    </source>
</evidence>
<evidence type="ECO:0000256" key="4">
    <source>
        <dbReference type="ARBA" id="ARBA00022692"/>
    </source>
</evidence>
<evidence type="ECO:0000256" key="14">
    <source>
        <dbReference type="ARBA" id="ARBA00023221"/>
    </source>
</evidence>
<keyword evidence="8 19" id="KW-1133">Transmembrane helix</keyword>
<dbReference type="GO" id="GO:0006696">
    <property type="term" value="P:ergosterol biosynthetic process"/>
    <property type="evidence" value="ECO:0007669"/>
    <property type="project" value="TreeGrafter"/>
</dbReference>
<keyword evidence="5" id="KW-0999">Mitochondrion inner membrane</keyword>
<dbReference type="PROSITE" id="PS50920">
    <property type="entry name" value="SOLCAR"/>
    <property type="match status" value="1"/>
</dbReference>
<dbReference type="InterPro" id="IPR001171">
    <property type="entry name" value="ERG24_DHCR-like"/>
</dbReference>